<keyword evidence="1" id="KW-0812">Transmembrane</keyword>
<dbReference type="AlphaFoldDB" id="A0A6G5A2S4"/>
<dbReference type="EMBL" id="GIKN01003039">
    <property type="protein sequence ID" value="NIE45312.1"/>
    <property type="molecule type" value="Transcribed_RNA"/>
</dbReference>
<name>A0A6G5A2S4_RHIMP</name>
<keyword evidence="1" id="KW-1133">Transmembrane helix</keyword>
<feature type="transmembrane region" description="Helical" evidence="1">
    <location>
        <begin position="49"/>
        <end position="67"/>
    </location>
</feature>
<sequence>MCVCVYSGMFRFKEVLRSIPHQAGIICLSLFVEDAWPTICAVKMLTLKISTLSLFALTLVFICGYHVTTAFPHKWSSQVVCYRNPCSTSDDCPPGCRCIYHRGPGPEAKKGPAQSVCSA</sequence>
<evidence type="ECO:0000313" key="2">
    <source>
        <dbReference type="EMBL" id="NIE45312.1"/>
    </source>
</evidence>
<reference evidence="2" key="1">
    <citation type="submission" date="2020-03" db="EMBL/GenBank/DDBJ databases">
        <title>A transcriptome and proteome of the tick Rhipicephalus microplus shaped by the genetic composition of its hosts and developmental stage.</title>
        <authorList>
            <person name="Garcia G.R."/>
            <person name="Ribeiro J.M.C."/>
            <person name="Maruyama S.R."/>
            <person name="Gardinasse L.G."/>
            <person name="Nelson K."/>
            <person name="Ferreira B.R."/>
            <person name="Andrade T.G."/>
            <person name="Santos I.K.F.M."/>
        </authorList>
    </citation>
    <scope>NUCLEOTIDE SEQUENCE</scope>
    <source>
        <strain evidence="2">NSGR</strain>
        <tissue evidence="2">Salivary glands</tissue>
    </source>
</reference>
<evidence type="ECO:0000256" key="1">
    <source>
        <dbReference type="SAM" id="Phobius"/>
    </source>
</evidence>
<keyword evidence="1" id="KW-0472">Membrane</keyword>
<protein>
    <submittedName>
        <fullName evidence="2">Putative conserved plasma membrane protein</fullName>
    </submittedName>
</protein>
<organism evidence="2">
    <name type="scientific">Rhipicephalus microplus</name>
    <name type="common">Cattle tick</name>
    <name type="synonym">Boophilus microplus</name>
    <dbReference type="NCBI Taxonomy" id="6941"/>
    <lineage>
        <taxon>Eukaryota</taxon>
        <taxon>Metazoa</taxon>
        <taxon>Ecdysozoa</taxon>
        <taxon>Arthropoda</taxon>
        <taxon>Chelicerata</taxon>
        <taxon>Arachnida</taxon>
        <taxon>Acari</taxon>
        <taxon>Parasitiformes</taxon>
        <taxon>Ixodida</taxon>
        <taxon>Ixodoidea</taxon>
        <taxon>Ixodidae</taxon>
        <taxon>Rhipicephalinae</taxon>
        <taxon>Rhipicephalus</taxon>
        <taxon>Boophilus</taxon>
    </lineage>
</organism>
<accession>A0A6G5A2S4</accession>
<proteinExistence type="predicted"/>